<evidence type="ECO:0000256" key="1">
    <source>
        <dbReference type="ARBA" id="ARBA00004651"/>
    </source>
</evidence>
<feature type="transmembrane region" description="Helical" evidence="9">
    <location>
        <begin position="281"/>
        <end position="299"/>
    </location>
</feature>
<dbReference type="InterPro" id="IPR003445">
    <property type="entry name" value="Cat_transpt"/>
</dbReference>
<sequence length="488" mass="53421">MYHYDNTTLLQKSVRFPVIGKYLGQLLVILAALSIVPLAFSLLFMEYDFTVRFMIVEAILLATGLPLMRINASANIQTNEGLVVTGFIFILSPLVMTIPMMGNGMNFINALFESVSAFTTTGLSVATELQQQPLTFLFARAYMQWIGGLGIVVLTIALLLKPGAYLRKLIELDEKDDIVSSTRTYARRIMAVYILLTVIGTCIIWIATGDLFNAVTHAFTAVSTGGFSNYDNSLAGLQSSIAMVSVISGCFLGALPLLLYFRLHQTGLSALFHDTQVRAMVFFVACITILLTLIFLYEIRIPFSDALFHALLITISAQTTAGFTSIEITHIGLHGMLVIMVAMVIGGALGSTAGGVKLFRILIFWRALQHMLRKTAAIPHAVIKPSLGSKNLETDEINKALLVILLFIITVFFAWLVFLYSGHQPLAALFEVVSATATVGLSSGITDSELSSYLKLVLCACMLLGRLEFIALLILVYPSTWTIRRTNA</sequence>
<feature type="transmembrane region" description="Helical" evidence="9">
    <location>
        <begin position="190"/>
        <end position="208"/>
    </location>
</feature>
<feature type="transmembrane region" description="Helical" evidence="9">
    <location>
        <begin position="51"/>
        <end position="70"/>
    </location>
</feature>
<accession>A0A1H8B8A3</accession>
<name>A0A1H8B8A3_9PROT</name>
<feature type="transmembrane region" description="Helical" evidence="9">
    <location>
        <begin position="142"/>
        <end position="160"/>
    </location>
</feature>
<feature type="transmembrane region" description="Helical" evidence="9">
    <location>
        <begin position="338"/>
        <end position="365"/>
    </location>
</feature>
<evidence type="ECO:0000256" key="6">
    <source>
        <dbReference type="ARBA" id="ARBA00022989"/>
    </source>
</evidence>
<proteinExistence type="inferred from homology"/>
<dbReference type="GO" id="GO:0005886">
    <property type="term" value="C:plasma membrane"/>
    <property type="evidence" value="ECO:0007669"/>
    <property type="project" value="UniProtKB-SubCell"/>
</dbReference>
<dbReference type="RefSeq" id="WP_090627517.1">
    <property type="nucleotide sequence ID" value="NZ_FOCP01000002.1"/>
</dbReference>
<organism evidence="10 11">
    <name type="scientific">Nitrosomonas marina</name>
    <dbReference type="NCBI Taxonomy" id="917"/>
    <lineage>
        <taxon>Bacteria</taxon>
        <taxon>Pseudomonadati</taxon>
        <taxon>Pseudomonadota</taxon>
        <taxon>Betaproteobacteria</taxon>
        <taxon>Nitrosomonadales</taxon>
        <taxon>Nitrosomonadaceae</taxon>
        <taxon>Nitrosomonas</taxon>
    </lineage>
</organism>
<dbReference type="Pfam" id="PF02386">
    <property type="entry name" value="TrkH"/>
    <property type="match status" value="1"/>
</dbReference>
<feature type="transmembrane region" description="Helical" evidence="9">
    <location>
        <begin position="453"/>
        <end position="477"/>
    </location>
</feature>
<dbReference type="Proteomes" id="UP000199459">
    <property type="component" value="Unassembled WGS sequence"/>
</dbReference>
<keyword evidence="8 9" id="KW-0472">Membrane</keyword>
<comment type="subcellular location">
    <subcellularLocation>
        <location evidence="1">Cell membrane</location>
        <topology evidence="1">Multi-pass membrane protein</topology>
    </subcellularLocation>
</comment>
<evidence type="ECO:0000313" key="11">
    <source>
        <dbReference type="Proteomes" id="UP000199459"/>
    </source>
</evidence>
<evidence type="ECO:0000256" key="4">
    <source>
        <dbReference type="ARBA" id="ARBA00022475"/>
    </source>
</evidence>
<evidence type="ECO:0000313" key="10">
    <source>
        <dbReference type="EMBL" id="SEM79201.1"/>
    </source>
</evidence>
<gene>
    <name evidence="10" type="ORF">SAMN05216325_102160</name>
</gene>
<dbReference type="PANTHER" id="PTHR32024:SF2">
    <property type="entry name" value="TRK SYSTEM POTASSIUM UPTAKE PROTEIN TRKG-RELATED"/>
    <property type="match status" value="1"/>
</dbReference>
<feature type="transmembrane region" description="Helical" evidence="9">
    <location>
        <begin position="22"/>
        <end position="45"/>
    </location>
</feature>
<evidence type="ECO:0000256" key="9">
    <source>
        <dbReference type="SAM" id="Phobius"/>
    </source>
</evidence>
<evidence type="ECO:0000256" key="8">
    <source>
        <dbReference type="ARBA" id="ARBA00023136"/>
    </source>
</evidence>
<dbReference type="OrthoDB" id="9810952at2"/>
<keyword evidence="3" id="KW-0813">Transport</keyword>
<keyword evidence="6 9" id="KW-1133">Transmembrane helix</keyword>
<feature type="transmembrane region" description="Helical" evidence="9">
    <location>
        <begin position="400"/>
        <end position="420"/>
    </location>
</feature>
<evidence type="ECO:0000256" key="3">
    <source>
        <dbReference type="ARBA" id="ARBA00022448"/>
    </source>
</evidence>
<dbReference type="GO" id="GO:0030001">
    <property type="term" value="P:metal ion transport"/>
    <property type="evidence" value="ECO:0007669"/>
    <property type="project" value="UniProtKB-ARBA"/>
</dbReference>
<dbReference type="GO" id="GO:0008324">
    <property type="term" value="F:monoatomic cation transmembrane transporter activity"/>
    <property type="evidence" value="ECO:0007669"/>
    <property type="project" value="InterPro"/>
</dbReference>
<evidence type="ECO:0000256" key="7">
    <source>
        <dbReference type="ARBA" id="ARBA00023065"/>
    </source>
</evidence>
<keyword evidence="7" id="KW-0406">Ion transport</keyword>
<keyword evidence="5 9" id="KW-0812">Transmembrane</keyword>
<feature type="transmembrane region" description="Helical" evidence="9">
    <location>
        <begin position="82"/>
        <end position="102"/>
    </location>
</feature>
<dbReference type="PANTHER" id="PTHR32024">
    <property type="entry name" value="TRK SYSTEM POTASSIUM UPTAKE PROTEIN TRKG-RELATED"/>
    <property type="match status" value="1"/>
</dbReference>
<dbReference type="AlphaFoldDB" id="A0A1H8B8A3"/>
<dbReference type="EMBL" id="FOCP01000002">
    <property type="protein sequence ID" value="SEM79201.1"/>
    <property type="molecule type" value="Genomic_DNA"/>
</dbReference>
<keyword evidence="4" id="KW-1003">Cell membrane</keyword>
<comment type="similarity">
    <text evidence="2">Belongs to the TrkH potassium transport family.</text>
</comment>
<reference evidence="10 11" key="1">
    <citation type="submission" date="2016-10" db="EMBL/GenBank/DDBJ databases">
        <authorList>
            <person name="de Groot N.N."/>
        </authorList>
    </citation>
    <scope>NUCLEOTIDE SEQUENCE [LARGE SCALE GENOMIC DNA]</scope>
    <source>
        <strain evidence="10 11">Nm22</strain>
    </source>
</reference>
<evidence type="ECO:0000256" key="2">
    <source>
        <dbReference type="ARBA" id="ARBA00009137"/>
    </source>
</evidence>
<protein>
    <submittedName>
        <fullName evidence="10">Trk system potassium uptake protein TrkH</fullName>
    </submittedName>
</protein>
<feature type="transmembrane region" description="Helical" evidence="9">
    <location>
        <begin position="242"/>
        <end position="261"/>
    </location>
</feature>
<evidence type="ECO:0000256" key="5">
    <source>
        <dbReference type="ARBA" id="ARBA00022692"/>
    </source>
</evidence>